<evidence type="ECO:0000256" key="1">
    <source>
        <dbReference type="SAM" id="SignalP"/>
    </source>
</evidence>
<gene>
    <name evidence="2" type="ORF">FUA48_12420</name>
</gene>
<dbReference type="Proteomes" id="UP000321222">
    <property type="component" value="Chromosome"/>
</dbReference>
<keyword evidence="1" id="KW-0732">Signal</keyword>
<accession>A0A5B9FSQ8</accession>
<dbReference type="AlphaFoldDB" id="A0A5B9FSQ8"/>
<keyword evidence="3" id="KW-1185">Reference proteome</keyword>
<protein>
    <recommendedName>
        <fullName evidence="4">Lipocalin-like domain-containing protein</fullName>
    </recommendedName>
</protein>
<evidence type="ECO:0008006" key="4">
    <source>
        <dbReference type="Google" id="ProtNLM"/>
    </source>
</evidence>
<sequence length="131" mass="14913">MKKHTLFTIIFLAISAIVFAQNKAIEKVWQLDNIYADVHMFSALDHLISGEEIFELKANGDVVIVNNFTYCGTTTKKDATAKETKTQVIGKWNWINSTTIEMETLVRGLPVKKKYKVSKVNNDELILIDLH</sequence>
<organism evidence="2 3">
    <name type="scientific">Flavobacterium alkalisoli</name>
    <dbReference type="NCBI Taxonomy" id="2602769"/>
    <lineage>
        <taxon>Bacteria</taxon>
        <taxon>Pseudomonadati</taxon>
        <taxon>Bacteroidota</taxon>
        <taxon>Flavobacteriia</taxon>
        <taxon>Flavobacteriales</taxon>
        <taxon>Flavobacteriaceae</taxon>
        <taxon>Flavobacterium</taxon>
    </lineage>
</organism>
<dbReference type="RefSeq" id="WP_147583824.1">
    <property type="nucleotide sequence ID" value="NZ_CP042831.1"/>
</dbReference>
<reference evidence="2 3" key="1">
    <citation type="submission" date="2019-08" db="EMBL/GenBank/DDBJ databases">
        <title>Flavobacterium alkalisoli sp. nov., isolated from rhizosphere soil of Suaeda salsa.</title>
        <authorList>
            <person name="Sun J.-Q."/>
            <person name="Xu L."/>
        </authorList>
    </citation>
    <scope>NUCLEOTIDE SEQUENCE [LARGE SCALE GENOMIC DNA]</scope>
    <source>
        <strain evidence="2 3">XS-5</strain>
    </source>
</reference>
<feature type="chain" id="PRO_5022933023" description="Lipocalin-like domain-containing protein" evidence="1">
    <location>
        <begin position="21"/>
        <end position="131"/>
    </location>
</feature>
<proteinExistence type="predicted"/>
<feature type="signal peptide" evidence="1">
    <location>
        <begin position="1"/>
        <end position="20"/>
    </location>
</feature>
<dbReference type="EMBL" id="CP042831">
    <property type="protein sequence ID" value="QEE50353.1"/>
    <property type="molecule type" value="Genomic_DNA"/>
</dbReference>
<dbReference type="KEGG" id="fak:FUA48_12420"/>
<evidence type="ECO:0000313" key="3">
    <source>
        <dbReference type="Proteomes" id="UP000321222"/>
    </source>
</evidence>
<name>A0A5B9FSQ8_9FLAO</name>
<evidence type="ECO:0000313" key="2">
    <source>
        <dbReference type="EMBL" id="QEE50353.1"/>
    </source>
</evidence>